<sequence>MILFVIVAAISLTAVVATLIAVARDGYGPVRTDPSRIRASRTGASRSLSEASPSHEPLTRSADVSTFVGAHAVTPTKVGKSAGKRQRRGRGYAADARR</sequence>
<dbReference type="Proteomes" id="UP000529310">
    <property type="component" value="Unassembled WGS sequence"/>
</dbReference>
<gene>
    <name evidence="2" type="ORF">FHX49_002421</name>
</gene>
<dbReference type="AlphaFoldDB" id="A0A7W4V5Y2"/>
<protein>
    <submittedName>
        <fullName evidence="2">Uncharacterized protein</fullName>
    </submittedName>
</protein>
<evidence type="ECO:0000256" key="1">
    <source>
        <dbReference type="SAM" id="MobiDB-lite"/>
    </source>
</evidence>
<dbReference type="EMBL" id="JACHWQ010000009">
    <property type="protein sequence ID" value="MBB2976833.1"/>
    <property type="molecule type" value="Genomic_DNA"/>
</dbReference>
<comment type="caution">
    <text evidence="2">The sequence shown here is derived from an EMBL/GenBank/DDBJ whole genome shotgun (WGS) entry which is preliminary data.</text>
</comment>
<keyword evidence="3" id="KW-1185">Reference proteome</keyword>
<proteinExistence type="predicted"/>
<reference evidence="2 3" key="1">
    <citation type="submission" date="2020-08" db="EMBL/GenBank/DDBJ databases">
        <title>Sequencing the genomes of 1000 actinobacteria strains.</title>
        <authorList>
            <person name="Klenk H.-P."/>
        </authorList>
    </citation>
    <scope>NUCLEOTIDE SEQUENCE [LARGE SCALE GENOMIC DNA]</scope>
    <source>
        <strain evidence="2 3">DSM 27099</strain>
    </source>
</reference>
<accession>A0A7W4V5Y2</accession>
<name>A0A7W4V5Y2_9MICO</name>
<feature type="region of interest" description="Disordered" evidence="1">
    <location>
        <begin position="27"/>
        <end position="62"/>
    </location>
</feature>
<feature type="compositionally biased region" description="Polar residues" evidence="1">
    <location>
        <begin position="42"/>
        <end position="52"/>
    </location>
</feature>
<dbReference type="RefSeq" id="WP_165140340.1">
    <property type="nucleotide sequence ID" value="NZ_CP049255.1"/>
</dbReference>
<evidence type="ECO:0000313" key="2">
    <source>
        <dbReference type="EMBL" id="MBB2976833.1"/>
    </source>
</evidence>
<organism evidence="2 3">
    <name type="scientific">Microbacterium endophyticum</name>
    <dbReference type="NCBI Taxonomy" id="1526412"/>
    <lineage>
        <taxon>Bacteria</taxon>
        <taxon>Bacillati</taxon>
        <taxon>Actinomycetota</taxon>
        <taxon>Actinomycetes</taxon>
        <taxon>Micrococcales</taxon>
        <taxon>Microbacteriaceae</taxon>
        <taxon>Microbacterium</taxon>
    </lineage>
</organism>
<evidence type="ECO:0000313" key="3">
    <source>
        <dbReference type="Proteomes" id="UP000529310"/>
    </source>
</evidence>
<feature type="region of interest" description="Disordered" evidence="1">
    <location>
        <begin position="75"/>
        <end position="98"/>
    </location>
</feature>